<sequence>MLVPIPCMLMRGGTSKGPFFLASDLPSNPADRDQWLLAIMGSPDARQIDGIGGGNSLTSKAVIVNPSTRPGIDVDYLFAQVSLTENTVDTGPNCGNMLSGVAPFAIERGLVKPGGPVTRVRIYNINTGKVMEAVVQTPAGHVTYEGDVAVDGVPGTGAGVQLNFLDAAGAKTGALLPTGRALDVVDGVPVTCIDFTTPMVLIAAASLGKTGHESKAELDADAALLERLEQVRLQAALLMGMGDVTGKVLPKVALLGAPQFGGGISSRYFVPWNCHAAHAATGATCVAAACCIPGTVAAPLAQLAPAAGDGTREVVIEHPAGKIAATVQPDGNGGVASAGIVRTARPLFNGQVYVRVPEGLRLAA</sequence>
<dbReference type="Proteomes" id="UP000446768">
    <property type="component" value="Unassembled WGS sequence"/>
</dbReference>
<proteinExistence type="inferred from homology"/>
<reference evidence="3 4" key="1">
    <citation type="submission" date="2019-11" db="EMBL/GenBank/DDBJ databases">
        <title>Novel species isolated from a subtropical stream in China.</title>
        <authorList>
            <person name="Lu H."/>
        </authorList>
    </citation>
    <scope>NUCLEOTIDE SEQUENCE [LARGE SCALE GENOMIC DNA]</scope>
    <source>
        <strain evidence="3 4">FT92W</strain>
    </source>
</reference>
<evidence type="ECO:0000313" key="3">
    <source>
        <dbReference type="EMBL" id="MRV72626.1"/>
    </source>
</evidence>
<dbReference type="PANTHER" id="PTHR43709:SF3">
    <property type="entry name" value="ISOMERASE YBHH-RELATED"/>
    <property type="match status" value="1"/>
</dbReference>
<dbReference type="Gene3D" id="3.10.310.10">
    <property type="entry name" value="Diaminopimelate Epimerase, Chain A, domain 1"/>
    <property type="match status" value="2"/>
</dbReference>
<dbReference type="InterPro" id="IPR047687">
    <property type="entry name" value="OMA_tautomer-like"/>
</dbReference>
<dbReference type="Pfam" id="PF04303">
    <property type="entry name" value="PrpF"/>
    <property type="match status" value="1"/>
</dbReference>
<dbReference type="EC" id="5.3.2.8" evidence="3"/>
<dbReference type="InterPro" id="IPR007400">
    <property type="entry name" value="PrpF-like"/>
</dbReference>
<evidence type="ECO:0000313" key="4">
    <source>
        <dbReference type="Proteomes" id="UP000446768"/>
    </source>
</evidence>
<evidence type="ECO:0000256" key="1">
    <source>
        <dbReference type="ARBA" id="ARBA00007673"/>
    </source>
</evidence>
<keyword evidence="4" id="KW-1185">Reference proteome</keyword>
<dbReference type="PANTHER" id="PTHR43709">
    <property type="entry name" value="ACONITATE ISOMERASE-RELATED"/>
    <property type="match status" value="1"/>
</dbReference>
<protein>
    <submittedName>
        <fullName evidence="3">4-oxalomesaconate tautomerase</fullName>
        <ecNumber evidence="3">5.3.2.8</ecNumber>
    </submittedName>
</protein>
<dbReference type="EMBL" id="WKJJ01000007">
    <property type="protein sequence ID" value="MRV72626.1"/>
    <property type="molecule type" value="Genomic_DNA"/>
</dbReference>
<dbReference type="NCBIfam" id="NF033377">
    <property type="entry name" value="OMA_tautomer"/>
    <property type="match status" value="1"/>
</dbReference>
<keyword evidence="2 3" id="KW-0413">Isomerase</keyword>
<comment type="caution">
    <text evidence="3">The sequence shown here is derived from an EMBL/GenBank/DDBJ whole genome shotgun (WGS) entry which is preliminary data.</text>
</comment>
<dbReference type="RefSeq" id="WP_154374367.1">
    <property type="nucleotide sequence ID" value="NZ_WKJJ01000007.1"/>
</dbReference>
<name>A0A7X2IML7_9BURK</name>
<dbReference type="SUPFAM" id="SSF54506">
    <property type="entry name" value="Diaminopimelate epimerase-like"/>
    <property type="match status" value="2"/>
</dbReference>
<organism evidence="3 4">
    <name type="scientific">Pseudoduganella rivuli</name>
    <dbReference type="NCBI Taxonomy" id="2666085"/>
    <lineage>
        <taxon>Bacteria</taxon>
        <taxon>Pseudomonadati</taxon>
        <taxon>Pseudomonadota</taxon>
        <taxon>Betaproteobacteria</taxon>
        <taxon>Burkholderiales</taxon>
        <taxon>Oxalobacteraceae</taxon>
        <taxon>Telluria group</taxon>
        <taxon>Pseudoduganella</taxon>
    </lineage>
</organism>
<comment type="similarity">
    <text evidence="1">Belongs to the PrpF family.</text>
</comment>
<dbReference type="GO" id="GO:0016853">
    <property type="term" value="F:isomerase activity"/>
    <property type="evidence" value="ECO:0007669"/>
    <property type="project" value="UniProtKB-KW"/>
</dbReference>
<accession>A0A7X2IML7</accession>
<evidence type="ECO:0000256" key="2">
    <source>
        <dbReference type="ARBA" id="ARBA00023235"/>
    </source>
</evidence>
<gene>
    <name evidence="3" type="ORF">GJ700_13005</name>
</gene>
<dbReference type="AlphaFoldDB" id="A0A7X2IML7"/>